<evidence type="ECO:0000259" key="2">
    <source>
        <dbReference type="PROSITE" id="PS50086"/>
    </source>
</evidence>
<proteinExistence type="predicted"/>
<dbReference type="PANTHER" id="PTHR22957">
    <property type="entry name" value="TBC1 DOMAIN FAMILY MEMBER GTPASE-ACTIVATING PROTEIN"/>
    <property type="match status" value="1"/>
</dbReference>
<organism evidence="3">
    <name type="scientific">Lotharella oceanica</name>
    <dbReference type="NCBI Taxonomy" id="641309"/>
    <lineage>
        <taxon>Eukaryota</taxon>
        <taxon>Sar</taxon>
        <taxon>Rhizaria</taxon>
        <taxon>Cercozoa</taxon>
        <taxon>Chlorarachniophyceae</taxon>
        <taxon>Lotharella</taxon>
    </lineage>
</organism>
<dbReference type="PANTHER" id="PTHR22957:SF263">
    <property type="entry name" value="MITOTIC CHECK POINT PROTEIN BUB2"/>
    <property type="match status" value="1"/>
</dbReference>
<accession>A0A7S2U256</accession>
<sequence length="406" mass="46680">MRFDALMKIDVEAKEGKEKLQSSFSALRRLVLFRGIEAPTKNVENRTKFRGQLWKLMTGVLFTENEDPVDEYLKEIKKGKATVKTADGRTSYQAIRDDSFRTMKGATLFDVTVEEPKLIRVLNSYVHRANKPYNQGMNSILCPFLVCMNELDAFHCFYHLLEKMTPTYSMTYKRKGIGTSKGFYLGARAACRLADKILREVDPELHESLMDSKTIRNNSEKITGNTPGKSQAEVFHQLYTFRHMQVFSLVARPLGEVIKLWDLFFALGMHMHVVAYVAQLMLIRHRLMERGAKINKILSQEAWPELNAREVTSLTTYLMPKLSDSLIEELKSHVTDRELCLRLVDWTPTTADMKFGSERRRTKSIGDSIMMLAALPESERPRSSHRARPPRYMRHRSTAATSLETA</sequence>
<dbReference type="Gene3D" id="1.10.472.80">
    <property type="entry name" value="Ypt/Rab-GAP domain of gyp1p, domain 3"/>
    <property type="match status" value="1"/>
</dbReference>
<dbReference type="EMBL" id="HBHP01034353">
    <property type="protein sequence ID" value="CAD9777138.1"/>
    <property type="molecule type" value="Transcribed_RNA"/>
</dbReference>
<gene>
    <name evidence="3" type="ORF">LSP00402_LOCUS21154</name>
</gene>
<dbReference type="SUPFAM" id="SSF47923">
    <property type="entry name" value="Ypt/Rab-GAP domain of gyp1p"/>
    <property type="match status" value="2"/>
</dbReference>
<name>A0A7S2U256_9EUKA</name>
<dbReference type="InterPro" id="IPR000195">
    <property type="entry name" value="Rab-GAP-TBC_dom"/>
</dbReference>
<dbReference type="AlphaFoldDB" id="A0A7S2U256"/>
<evidence type="ECO:0000313" key="3">
    <source>
        <dbReference type="EMBL" id="CAD9777138.1"/>
    </source>
</evidence>
<dbReference type="PROSITE" id="PS50086">
    <property type="entry name" value="TBC_RABGAP"/>
    <property type="match status" value="1"/>
</dbReference>
<dbReference type="Pfam" id="PF00566">
    <property type="entry name" value="RabGAP-TBC"/>
    <property type="match status" value="1"/>
</dbReference>
<protein>
    <recommendedName>
        <fullName evidence="2">Rab-GAP TBC domain-containing protein</fullName>
    </recommendedName>
</protein>
<reference evidence="3" key="1">
    <citation type="submission" date="2021-01" db="EMBL/GenBank/DDBJ databases">
        <authorList>
            <person name="Corre E."/>
            <person name="Pelletier E."/>
            <person name="Niang G."/>
            <person name="Scheremetjew M."/>
            <person name="Finn R."/>
            <person name="Kale V."/>
            <person name="Holt S."/>
            <person name="Cochrane G."/>
            <person name="Meng A."/>
            <person name="Brown T."/>
            <person name="Cohen L."/>
        </authorList>
    </citation>
    <scope>NUCLEOTIDE SEQUENCE</scope>
    <source>
        <strain evidence="3">CCMP622</strain>
    </source>
</reference>
<dbReference type="SMART" id="SM00164">
    <property type="entry name" value="TBC"/>
    <property type="match status" value="1"/>
</dbReference>
<dbReference type="Gene3D" id="1.10.8.270">
    <property type="entry name" value="putative rabgap domain of human tbc1 domain family member 14 like domains"/>
    <property type="match status" value="1"/>
</dbReference>
<feature type="domain" description="Rab-GAP TBC" evidence="2">
    <location>
        <begin position="44"/>
        <end position="268"/>
    </location>
</feature>
<dbReference type="GO" id="GO:0005096">
    <property type="term" value="F:GTPase activator activity"/>
    <property type="evidence" value="ECO:0007669"/>
    <property type="project" value="TreeGrafter"/>
</dbReference>
<dbReference type="InterPro" id="IPR035969">
    <property type="entry name" value="Rab-GAP_TBC_sf"/>
</dbReference>
<feature type="compositionally biased region" description="Basic residues" evidence="1">
    <location>
        <begin position="383"/>
        <end position="397"/>
    </location>
</feature>
<feature type="region of interest" description="Disordered" evidence="1">
    <location>
        <begin position="376"/>
        <end position="406"/>
    </location>
</feature>
<evidence type="ECO:0000256" key="1">
    <source>
        <dbReference type="SAM" id="MobiDB-lite"/>
    </source>
</evidence>